<dbReference type="Proteomes" id="UP000077926">
    <property type="component" value="Chromosome"/>
</dbReference>
<sequence>MFKKLAIGALASGVMFFGTGGVLAAEQPLTNHQTENVLNSIIHPELQATSQGNVTETINGISSYAWYPIWAPAGKNTFKVKITGNSTKISVYPTRNSKSGAIQSWPGGKYNSITLDGGQTGQVYYLHAGLLEDIQNVTYQLNWYFK</sequence>
<dbReference type="EMBL" id="CP017080">
    <property type="protein sequence ID" value="AOH54799.1"/>
    <property type="molecule type" value="Genomic_DNA"/>
</dbReference>
<feature type="chain" id="PRO_5008555594" evidence="1">
    <location>
        <begin position="25"/>
        <end position="146"/>
    </location>
</feature>
<evidence type="ECO:0000256" key="1">
    <source>
        <dbReference type="SAM" id="SignalP"/>
    </source>
</evidence>
<protein>
    <submittedName>
        <fullName evidence="2">Uncharacterized protein</fullName>
    </submittedName>
</protein>
<dbReference type="KEGG" id="bmur:ABE28_010590"/>
<name>A0A1B3XNK5_9BACI</name>
<reference evidence="2 3" key="1">
    <citation type="submission" date="2016-08" db="EMBL/GenBank/DDBJ databases">
        <title>Complete genome sequence of Bacillus muralis G25-68, a strain with toxicity to nematodes.</title>
        <authorList>
            <person name="Zheng Z."/>
        </authorList>
    </citation>
    <scope>NUCLEOTIDE SEQUENCE [LARGE SCALE GENOMIC DNA]</scope>
    <source>
        <strain evidence="2 3">G25-68</strain>
    </source>
</reference>
<dbReference type="OrthoDB" id="10010278at2"/>
<organism evidence="2 3">
    <name type="scientific">Peribacillus muralis</name>
    <dbReference type="NCBI Taxonomy" id="264697"/>
    <lineage>
        <taxon>Bacteria</taxon>
        <taxon>Bacillati</taxon>
        <taxon>Bacillota</taxon>
        <taxon>Bacilli</taxon>
        <taxon>Bacillales</taxon>
        <taxon>Bacillaceae</taxon>
        <taxon>Peribacillus</taxon>
    </lineage>
</organism>
<dbReference type="AlphaFoldDB" id="A0A1B3XNK5"/>
<evidence type="ECO:0000313" key="2">
    <source>
        <dbReference type="EMBL" id="AOH54799.1"/>
    </source>
</evidence>
<keyword evidence="3" id="KW-1185">Reference proteome</keyword>
<feature type="signal peptide" evidence="1">
    <location>
        <begin position="1"/>
        <end position="24"/>
    </location>
</feature>
<proteinExistence type="predicted"/>
<accession>A0A1B3XNK5</accession>
<keyword evidence="1" id="KW-0732">Signal</keyword>
<dbReference type="RefSeq" id="WP_064465238.1">
    <property type="nucleotide sequence ID" value="NZ_CP017080.1"/>
</dbReference>
<evidence type="ECO:0000313" key="3">
    <source>
        <dbReference type="Proteomes" id="UP000077926"/>
    </source>
</evidence>
<gene>
    <name evidence="2" type="ORF">ABE28_010590</name>
</gene>